<dbReference type="PANTHER" id="PTHR34558:SF9">
    <property type="entry name" value="F3L24.15 PROTEIN"/>
    <property type="match status" value="1"/>
</dbReference>
<evidence type="ECO:0000256" key="1">
    <source>
        <dbReference type="SAM" id="MobiDB-lite"/>
    </source>
</evidence>
<evidence type="ECO:0000313" key="4">
    <source>
        <dbReference type="EMBL" id="JAT42852.1"/>
    </source>
</evidence>
<gene>
    <name evidence="4" type="primary">Tgfbr3_0</name>
    <name evidence="4" type="ORF">g.160751</name>
</gene>
<feature type="region of interest" description="Disordered" evidence="1">
    <location>
        <begin position="86"/>
        <end position="106"/>
    </location>
</feature>
<feature type="signal peptide" evidence="3">
    <location>
        <begin position="1"/>
        <end position="17"/>
    </location>
</feature>
<keyword evidence="2" id="KW-0812">Transmembrane</keyword>
<evidence type="ECO:0000256" key="2">
    <source>
        <dbReference type="SAM" id="Phobius"/>
    </source>
</evidence>
<feature type="chain" id="PRO_5008899542" evidence="3">
    <location>
        <begin position="18"/>
        <end position="113"/>
    </location>
</feature>
<organism evidence="4">
    <name type="scientific">Anthurium amnicola</name>
    <dbReference type="NCBI Taxonomy" id="1678845"/>
    <lineage>
        <taxon>Eukaryota</taxon>
        <taxon>Viridiplantae</taxon>
        <taxon>Streptophyta</taxon>
        <taxon>Embryophyta</taxon>
        <taxon>Tracheophyta</taxon>
        <taxon>Spermatophyta</taxon>
        <taxon>Magnoliopsida</taxon>
        <taxon>Liliopsida</taxon>
        <taxon>Araceae</taxon>
        <taxon>Pothoideae</taxon>
        <taxon>Potheae</taxon>
        <taxon>Anthurium</taxon>
    </lineage>
</organism>
<protein>
    <submittedName>
        <fullName evidence="4">Transforming growth factor beta receptor type 3</fullName>
    </submittedName>
</protein>
<keyword evidence="2" id="KW-1133">Transmembrane helix</keyword>
<accession>A0A1D1XKG0</accession>
<feature type="transmembrane region" description="Helical" evidence="2">
    <location>
        <begin position="59"/>
        <end position="78"/>
    </location>
</feature>
<keyword evidence="3" id="KW-0732">Signal</keyword>
<reference evidence="4" key="1">
    <citation type="submission" date="2015-07" db="EMBL/GenBank/DDBJ databases">
        <title>Transcriptome Assembly of Anthurium amnicola.</title>
        <authorList>
            <person name="Suzuki J."/>
        </authorList>
    </citation>
    <scope>NUCLEOTIDE SEQUENCE</scope>
</reference>
<sequence length="113" mass="12009">MARFLLVSVALASLAMARPLPGAPATIESRGLHAPVAAPPAVFGHIRRHRDRSVAGADVILGGLATALLATIFCYIRVTRRREGQGNQQHAGEMAVKPPAFDTSQEEVIRCDA</sequence>
<evidence type="ECO:0000256" key="3">
    <source>
        <dbReference type="SAM" id="SignalP"/>
    </source>
</evidence>
<dbReference type="AlphaFoldDB" id="A0A1D1XKG0"/>
<dbReference type="EMBL" id="GDJX01025084">
    <property type="protein sequence ID" value="JAT42852.1"/>
    <property type="molecule type" value="Transcribed_RNA"/>
</dbReference>
<name>A0A1D1XKG0_9ARAE</name>
<dbReference type="PANTHER" id="PTHR34558">
    <property type="entry name" value="EXPRESSED PROTEIN"/>
    <property type="match status" value="1"/>
</dbReference>
<keyword evidence="4" id="KW-0675">Receptor</keyword>
<keyword evidence="2" id="KW-0472">Membrane</keyword>
<proteinExistence type="predicted"/>